<reference evidence="2" key="1">
    <citation type="submission" date="2020-10" db="EMBL/GenBank/DDBJ databases">
        <title>Microbiome of the Black Sea water column analyzed by genome centric metagenomics.</title>
        <authorList>
            <person name="Cabello-Yeves P.J."/>
            <person name="Callieri C."/>
            <person name="Picazo A."/>
            <person name="Mehrshad M."/>
            <person name="Haro-Moreno J.M."/>
            <person name="Roda-Garcia J."/>
            <person name="Dzembekova N."/>
            <person name="Slabakova V."/>
            <person name="Slabakova N."/>
            <person name="Moncheva S."/>
            <person name="Rodriguez-Valera F."/>
        </authorList>
    </citation>
    <scope>NUCLEOTIDE SEQUENCE</scope>
    <source>
        <strain evidence="2">BS30m-G43</strain>
    </source>
</reference>
<name>A0A937SHG9_9GAMM</name>
<evidence type="ECO:0000313" key="3">
    <source>
        <dbReference type="Proteomes" id="UP000705230"/>
    </source>
</evidence>
<accession>A0A937SHG9</accession>
<dbReference type="AlphaFoldDB" id="A0A937SHG9"/>
<feature type="compositionally biased region" description="Basic and acidic residues" evidence="1">
    <location>
        <begin position="58"/>
        <end position="68"/>
    </location>
</feature>
<evidence type="ECO:0000256" key="1">
    <source>
        <dbReference type="SAM" id="MobiDB-lite"/>
    </source>
</evidence>
<sequence>MNSFFWVLVIVGSLFLISNLGKVKASKKQTNRDNRINRFGRRQKQPRGQPTIIEGQAEEIKEDDKDIR</sequence>
<organism evidence="2 3">
    <name type="scientific">SAR86 cluster bacterium</name>
    <dbReference type="NCBI Taxonomy" id="2030880"/>
    <lineage>
        <taxon>Bacteria</taxon>
        <taxon>Pseudomonadati</taxon>
        <taxon>Pseudomonadota</taxon>
        <taxon>Gammaproteobacteria</taxon>
        <taxon>SAR86 cluster</taxon>
    </lineage>
</organism>
<feature type="region of interest" description="Disordered" evidence="1">
    <location>
        <begin position="27"/>
        <end position="68"/>
    </location>
</feature>
<comment type="caution">
    <text evidence="2">The sequence shown here is derived from an EMBL/GenBank/DDBJ whole genome shotgun (WGS) entry which is preliminary data.</text>
</comment>
<dbReference type="Proteomes" id="UP000705230">
    <property type="component" value="Unassembled WGS sequence"/>
</dbReference>
<protein>
    <submittedName>
        <fullName evidence="2">Uncharacterized protein</fullName>
    </submittedName>
</protein>
<dbReference type="EMBL" id="JADHSG010000005">
    <property type="protein sequence ID" value="MBL6903415.1"/>
    <property type="molecule type" value="Genomic_DNA"/>
</dbReference>
<gene>
    <name evidence="2" type="ORF">ISR29_04360</name>
</gene>
<evidence type="ECO:0000313" key="2">
    <source>
        <dbReference type="EMBL" id="MBL6903415.1"/>
    </source>
</evidence>
<proteinExistence type="predicted"/>